<keyword evidence="11" id="KW-1185">Reference proteome</keyword>
<feature type="transmembrane region" description="Helical" evidence="9">
    <location>
        <begin position="111"/>
        <end position="129"/>
    </location>
</feature>
<dbReference type="KEGG" id="gbe:GbCGDNIH1_0653"/>
<dbReference type="GO" id="GO:0015420">
    <property type="term" value="F:ABC-type vitamin B12 transporter activity"/>
    <property type="evidence" value="ECO:0007669"/>
    <property type="project" value="UniProtKB-UniRule"/>
</dbReference>
<dbReference type="eggNOG" id="COG1270">
    <property type="taxonomic scope" value="Bacteria"/>
</dbReference>
<comment type="caution">
    <text evidence="9">Lacks conserved residue(s) required for the propagation of feature annotation.</text>
</comment>
<dbReference type="PANTHER" id="PTHR34308:SF1">
    <property type="entry name" value="COBALAMIN BIOSYNTHESIS PROTEIN CBIB"/>
    <property type="match status" value="1"/>
</dbReference>
<dbReference type="UniPathway" id="UPA00148"/>
<feature type="transmembrane region" description="Helical" evidence="9">
    <location>
        <begin position="20"/>
        <end position="43"/>
    </location>
</feature>
<dbReference type="NCBIfam" id="TIGR00380">
    <property type="entry name" value="cobal_cbiB"/>
    <property type="match status" value="1"/>
</dbReference>
<sequence length="348" mass="37419">MLFRCSRGTPSRMMHFDGSSFWHVLFPAHALILLVALCLDAGFGYPALLQRRLGHPVQWIGALITLLERCGNRPAFPPLLQRVFGIVSLILLLAVTVLPAIGMTYLALRWFPLWSVMLLSALPVSALIAQKSLYQHVAAVAEGLHRHGLSGGREAVAMIVGRDVAVLDEAGISRAAIESLAENFSDGVVAPALWCLLAGLPGIVAYKAINTADSMIGHLSPRYAMFGWAAARLDDLVNLPASRLAALCLALAARQRRAEAFTAIRRDAGLHRSPNAGWPEAAMAGALGLRLAGPRLYHGVAVEDAWMGHGRKDADVGDILRALGLFRRACLLLWLLVLLTLIAAVAFG</sequence>
<dbReference type="GO" id="GO:0005886">
    <property type="term" value="C:plasma membrane"/>
    <property type="evidence" value="ECO:0007669"/>
    <property type="project" value="UniProtKB-SubCell"/>
</dbReference>
<evidence type="ECO:0000256" key="4">
    <source>
        <dbReference type="ARBA" id="ARBA00022475"/>
    </source>
</evidence>
<dbReference type="AlphaFoldDB" id="Q0BUF1"/>
<evidence type="ECO:0000256" key="6">
    <source>
        <dbReference type="ARBA" id="ARBA00022692"/>
    </source>
</evidence>
<dbReference type="GO" id="GO:0009236">
    <property type="term" value="P:cobalamin biosynthetic process"/>
    <property type="evidence" value="ECO:0007669"/>
    <property type="project" value="UniProtKB-UniRule"/>
</dbReference>
<dbReference type="Pfam" id="PF03186">
    <property type="entry name" value="CobD_Cbib"/>
    <property type="match status" value="1"/>
</dbReference>
<dbReference type="GO" id="GO:0016874">
    <property type="term" value="F:ligase activity"/>
    <property type="evidence" value="ECO:0007669"/>
    <property type="project" value="UniProtKB-KW"/>
</dbReference>
<evidence type="ECO:0000256" key="7">
    <source>
        <dbReference type="ARBA" id="ARBA00022989"/>
    </source>
</evidence>
<name>Q0BUF1_GRABC</name>
<protein>
    <recommendedName>
        <fullName evidence="9">Cobalamin biosynthesis protein CobD</fullName>
    </recommendedName>
</protein>
<evidence type="ECO:0000256" key="8">
    <source>
        <dbReference type="ARBA" id="ARBA00023136"/>
    </source>
</evidence>
<comment type="subcellular location">
    <subcellularLocation>
        <location evidence="1 9">Cell membrane</location>
        <topology evidence="1 9">Multi-pass membrane protein</topology>
    </subcellularLocation>
</comment>
<keyword evidence="10" id="KW-0436">Ligase</keyword>
<keyword evidence="8 9" id="KW-0472">Membrane</keyword>
<proteinExistence type="inferred from homology"/>
<evidence type="ECO:0000256" key="5">
    <source>
        <dbReference type="ARBA" id="ARBA00022573"/>
    </source>
</evidence>
<evidence type="ECO:0000256" key="9">
    <source>
        <dbReference type="HAMAP-Rule" id="MF_00024"/>
    </source>
</evidence>
<dbReference type="PANTHER" id="PTHR34308">
    <property type="entry name" value="COBALAMIN BIOSYNTHESIS PROTEIN CBIB"/>
    <property type="match status" value="1"/>
</dbReference>
<evidence type="ECO:0000256" key="2">
    <source>
        <dbReference type="ARBA" id="ARBA00004953"/>
    </source>
</evidence>
<evidence type="ECO:0000256" key="1">
    <source>
        <dbReference type="ARBA" id="ARBA00004651"/>
    </source>
</evidence>
<keyword evidence="4 9" id="KW-1003">Cell membrane</keyword>
<comment type="function">
    <text evidence="9">Converts cobyric acid to cobinamide by the addition of aminopropanol on the F carboxylic group.</text>
</comment>
<comment type="similarity">
    <text evidence="3 9">Belongs to the CobD/CbiB family.</text>
</comment>
<dbReference type="EMBL" id="CP000394">
    <property type="protein sequence ID" value="ABI61551.2"/>
    <property type="molecule type" value="Genomic_DNA"/>
</dbReference>
<comment type="pathway">
    <text evidence="2 9">Cofactor biosynthesis; adenosylcobalamin biosynthesis.</text>
</comment>
<keyword evidence="5 9" id="KW-0169">Cobalamin biosynthesis</keyword>
<dbReference type="HAMAP" id="MF_00024">
    <property type="entry name" value="CobD_CbiB"/>
    <property type="match status" value="1"/>
</dbReference>
<dbReference type="InterPro" id="IPR004485">
    <property type="entry name" value="Cobalamin_biosynth_CobD/CbiB"/>
</dbReference>
<evidence type="ECO:0000313" key="10">
    <source>
        <dbReference type="EMBL" id="ABI61551.2"/>
    </source>
</evidence>
<evidence type="ECO:0000256" key="3">
    <source>
        <dbReference type="ARBA" id="ARBA00006263"/>
    </source>
</evidence>
<feature type="transmembrane region" description="Helical" evidence="9">
    <location>
        <begin position="329"/>
        <end position="347"/>
    </location>
</feature>
<reference evidence="10 11" key="1">
    <citation type="journal article" date="2007" name="J. Bacteriol.">
        <title>Genome sequence analysis of the emerging human pathogenic acetic acid bacterium Granulibacter bethesdensis.</title>
        <authorList>
            <person name="Greenberg D.E."/>
            <person name="Porcella S.F."/>
            <person name="Zelazny A.M."/>
            <person name="Virtaneva K."/>
            <person name="Sturdevant D.E."/>
            <person name="Kupko J.J.III."/>
            <person name="Barbian K.D."/>
            <person name="Babar A."/>
            <person name="Dorward D.W."/>
            <person name="Holland S.M."/>
        </authorList>
    </citation>
    <scope>NUCLEOTIDE SEQUENCE [LARGE SCALE GENOMIC DNA]</scope>
    <source>
        <strain evidence="11">ATCC BAA-1260 / CGDNIH1</strain>
    </source>
</reference>
<evidence type="ECO:0000313" key="11">
    <source>
        <dbReference type="Proteomes" id="UP000001963"/>
    </source>
</evidence>
<accession>Q0BUF1</accession>
<gene>
    <name evidence="9" type="primary">cobD</name>
    <name evidence="10" type="ordered locus">GbCGDNIH1_0653</name>
</gene>
<organism evidence="10 11">
    <name type="scientific">Granulibacter bethesdensis (strain ATCC BAA-1260 / CGDNIH1)</name>
    <dbReference type="NCBI Taxonomy" id="391165"/>
    <lineage>
        <taxon>Bacteria</taxon>
        <taxon>Pseudomonadati</taxon>
        <taxon>Pseudomonadota</taxon>
        <taxon>Alphaproteobacteria</taxon>
        <taxon>Acetobacterales</taxon>
        <taxon>Acetobacteraceae</taxon>
        <taxon>Granulibacter</taxon>
    </lineage>
</organism>
<dbReference type="GO" id="GO:0048472">
    <property type="term" value="F:threonine-phosphate decarboxylase activity"/>
    <property type="evidence" value="ECO:0007669"/>
    <property type="project" value="InterPro"/>
</dbReference>
<dbReference type="Proteomes" id="UP000001963">
    <property type="component" value="Chromosome"/>
</dbReference>
<feature type="transmembrane region" description="Helical" evidence="9">
    <location>
        <begin position="83"/>
        <end position="105"/>
    </location>
</feature>
<dbReference type="STRING" id="391165.GbCGDNIH1_0653"/>
<keyword evidence="7 9" id="KW-1133">Transmembrane helix</keyword>
<keyword evidence="6 9" id="KW-0812">Transmembrane</keyword>